<dbReference type="STRING" id="1324314.BVG16_27570"/>
<dbReference type="InterPro" id="IPR014710">
    <property type="entry name" value="RmlC-like_jellyroll"/>
</dbReference>
<dbReference type="PANTHER" id="PTHR43280">
    <property type="entry name" value="ARAC-FAMILY TRANSCRIPTIONAL REGULATOR"/>
    <property type="match status" value="1"/>
</dbReference>
<protein>
    <recommendedName>
        <fullName evidence="4">HTH araC/xylS-type domain-containing protein</fullName>
    </recommendedName>
</protein>
<dbReference type="GO" id="GO:0043565">
    <property type="term" value="F:sequence-specific DNA binding"/>
    <property type="evidence" value="ECO:0007669"/>
    <property type="project" value="InterPro"/>
</dbReference>
<keyword evidence="6" id="KW-1185">Reference proteome</keyword>
<dbReference type="Pfam" id="PF07883">
    <property type="entry name" value="Cupin_2"/>
    <property type="match status" value="1"/>
</dbReference>
<evidence type="ECO:0000313" key="6">
    <source>
        <dbReference type="Proteomes" id="UP000190188"/>
    </source>
</evidence>
<evidence type="ECO:0000256" key="3">
    <source>
        <dbReference type="ARBA" id="ARBA00023163"/>
    </source>
</evidence>
<dbReference type="InterPro" id="IPR009057">
    <property type="entry name" value="Homeodomain-like_sf"/>
</dbReference>
<evidence type="ECO:0000313" key="5">
    <source>
        <dbReference type="EMBL" id="OPA73575.1"/>
    </source>
</evidence>
<evidence type="ECO:0000256" key="2">
    <source>
        <dbReference type="ARBA" id="ARBA00023125"/>
    </source>
</evidence>
<gene>
    <name evidence="5" type="ORF">BVG16_27570</name>
</gene>
<dbReference type="InterPro" id="IPR037923">
    <property type="entry name" value="HTH-like"/>
</dbReference>
<sequence length="259" mass="29874">MFKLLAVHYDDCIPDWNTVREAIPYHVIVLVVEGTVAYTIDGETFRAEAGDFLVIPRGTVRAGSNTGAPHKKYTALFNPIDDIDPNAQLLLHRQFMKMKISNYEYVHNRFSRLFQDRWEGKPFHEPICLGILIELLGIAKREPVSPPVEPIKFYLARKIQQELQLKYRESVQVSDLAELIARSPNYTIAMFKKAIGMTPIEYVHQLRVQEASSLLLESTMSVTEVSEYLGFYDTSHFYRVFKKMMKESPSAYIANRKSF</sequence>
<dbReference type="Gene3D" id="2.60.120.10">
    <property type="entry name" value="Jelly Rolls"/>
    <property type="match status" value="1"/>
</dbReference>
<feature type="domain" description="HTH araC/xylS-type" evidence="4">
    <location>
        <begin position="157"/>
        <end position="255"/>
    </location>
</feature>
<dbReference type="SUPFAM" id="SSF51215">
    <property type="entry name" value="Regulatory protein AraC"/>
    <property type="match status" value="1"/>
</dbReference>
<dbReference type="Gene3D" id="1.10.10.60">
    <property type="entry name" value="Homeodomain-like"/>
    <property type="match status" value="2"/>
</dbReference>
<dbReference type="PROSITE" id="PS00041">
    <property type="entry name" value="HTH_ARAC_FAMILY_1"/>
    <property type="match status" value="1"/>
</dbReference>
<dbReference type="AlphaFoldDB" id="A0A1T2X191"/>
<dbReference type="EMBL" id="MSZX01000015">
    <property type="protein sequence ID" value="OPA73575.1"/>
    <property type="molecule type" value="Genomic_DNA"/>
</dbReference>
<name>A0A1T2X191_9BACL</name>
<evidence type="ECO:0000259" key="4">
    <source>
        <dbReference type="PROSITE" id="PS01124"/>
    </source>
</evidence>
<dbReference type="InterPro" id="IPR018060">
    <property type="entry name" value="HTH_AraC"/>
</dbReference>
<dbReference type="PANTHER" id="PTHR43280:SF2">
    <property type="entry name" value="HTH-TYPE TRANSCRIPTIONAL REGULATOR EXSA"/>
    <property type="match status" value="1"/>
</dbReference>
<proteinExistence type="predicted"/>
<keyword evidence="3" id="KW-0804">Transcription</keyword>
<keyword evidence="1" id="KW-0805">Transcription regulation</keyword>
<dbReference type="Proteomes" id="UP000190188">
    <property type="component" value="Unassembled WGS sequence"/>
</dbReference>
<comment type="caution">
    <text evidence="5">The sequence shown here is derived from an EMBL/GenBank/DDBJ whole genome shotgun (WGS) entry which is preliminary data.</text>
</comment>
<dbReference type="InterPro" id="IPR018062">
    <property type="entry name" value="HTH_AraC-typ_CS"/>
</dbReference>
<dbReference type="PROSITE" id="PS01124">
    <property type="entry name" value="HTH_ARAC_FAMILY_2"/>
    <property type="match status" value="1"/>
</dbReference>
<accession>A0A1T2X191</accession>
<dbReference type="GO" id="GO:0003700">
    <property type="term" value="F:DNA-binding transcription factor activity"/>
    <property type="evidence" value="ECO:0007669"/>
    <property type="project" value="InterPro"/>
</dbReference>
<organism evidence="5 6">
    <name type="scientific">Paenibacillus selenitireducens</name>
    <dbReference type="NCBI Taxonomy" id="1324314"/>
    <lineage>
        <taxon>Bacteria</taxon>
        <taxon>Bacillati</taxon>
        <taxon>Bacillota</taxon>
        <taxon>Bacilli</taxon>
        <taxon>Bacillales</taxon>
        <taxon>Paenibacillaceae</taxon>
        <taxon>Paenibacillus</taxon>
    </lineage>
</organism>
<dbReference type="OrthoDB" id="345425at2"/>
<dbReference type="Pfam" id="PF12833">
    <property type="entry name" value="HTH_18"/>
    <property type="match status" value="1"/>
</dbReference>
<dbReference type="RefSeq" id="WP_158081815.1">
    <property type="nucleotide sequence ID" value="NZ_MSZX01000015.1"/>
</dbReference>
<dbReference type="InterPro" id="IPR013096">
    <property type="entry name" value="Cupin_2"/>
</dbReference>
<keyword evidence="2" id="KW-0238">DNA-binding</keyword>
<dbReference type="SUPFAM" id="SSF46689">
    <property type="entry name" value="Homeodomain-like"/>
    <property type="match status" value="1"/>
</dbReference>
<reference evidence="5 6" key="1">
    <citation type="submission" date="2017-01" db="EMBL/GenBank/DDBJ databases">
        <title>Genome analysis of Paenibacillus selenitrireducens ES3-24.</title>
        <authorList>
            <person name="Xu D."/>
            <person name="Yao R."/>
            <person name="Zheng S."/>
        </authorList>
    </citation>
    <scope>NUCLEOTIDE SEQUENCE [LARGE SCALE GENOMIC DNA]</scope>
    <source>
        <strain evidence="5 6">ES3-24</strain>
    </source>
</reference>
<dbReference type="SMART" id="SM00342">
    <property type="entry name" value="HTH_ARAC"/>
    <property type="match status" value="1"/>
</dbReference>
<evidence type="ECO:0000256" key="1">
    <source>
        <dbReference type="ARBA" id="ARBA00023015"/>
    </source>
</evidence>